<dbReference type="Pfam" id="PF13730">
    <property type="entry name" value="HTH_36"/>
    <property type="match status" value="1"/>
</dbReference>
<dbReference type="Proteomes" id="UP000284908">
    <property type="component" value="Unassembled WGS sequence"/>
</dbReference>
<dbReference type="EMBL" id="RAHH01000006">
    <property type="protein sequence ID" value="RJT45687.1"/>
    <property type="molecule type" value="Genomic_DNA"/>
</dbReference>
<evidence type="ECO:0000313" key="3">
    <source>
        <dbReference type="Proteomes" id="UP000284908"/>
    </source>
</evidence>
<keyword evidence="3" id="KW-1185">Reference proteome</keyword>
<organism evidence="2 3">
    <name type="scientific">Rahnella woolbedingensis</name>
    <dbReference type="NCBI Taxonomy" id="1510574"/>
    <lineage>
        <taxon>Bacteria</taxon>
        <taxon>Pseudomonadati</taxon>
        <taxon>Pseudomonadota</taxon>
        <taxon>Gammaproteobacteria</taxon>
        <taxon>Enterobacterales</taxon>
        <taxon>Yersiniaceae</taxon>
        <taxon>Rahnella</taxon>
    </lineage>
</organism>
<evidence type="ECO:0000313" key="2">
    <source>
        <dbReference type="EMBL" id="RJT45687.1"/>
    </source>
</evidence>
<comment type="caution">
    <text evidence="2">The sequence shown here is derived from an EMBL/GenBank/DDBJ whole genome shotgun (WGS) entry which is preliminary data.</text>
</comment>
<dbReference type="RefSeq" id="WP_120131928.1">
    <property type="nucleotide sequence ID" value="NZ_RAHH01000006.1"/>
</dbReference>
<dbReference type="InterPro" id="IPR036388">
    <property type="entry name" value="WH-like_DNA-bd_sf"/>
</dbReference>
<name>A0A419NBK6_9GAMM</name>
<dbReference type="InterPro" id="IPR036390">
    <property type="entry name" value="WH_DNA-bd_sf"/>
</dbReference>
<evidence type="ECO:0000256" key="1">
    <source>
        <dbReference type="SAM" id="MobiDB-lite"/>
    </source>
</evidence>
<dbReference type="Gene3D" id="1.10.10.10">
    <property type="entry name" value="Winged helix-like DNA-binding domain superfamily/Winged helix DNA-binding domain"/>
    <property type="match status" value="1"/>
</dbReference>
<protein>
    <submittedName>
        <fullName evidence="2">Helix-turn-helix domain-containing protein</fullName>
    </submittedName>
</protein>
<proteinExistence type="predicted"/>
<dbReference type="AlphaFoldDB" id="A0A419NBK6"/>
<reference evidence="2 3" key="1">
    <citation type="submission" date="2018-09" db="EMBL/GenBank/DDBJ databases">
        <authorList>
            <person name="Le Fleche-Mateos A."/>
        </authorList>
    </citation>
    <scope>NUCLEOTIDE SEQUENCE [LARGE SCALE GENOMIC DNA]</scope>
    <source>
        <strain evidence="2 3">DSM 27399</strain>
    </source>
</reference>
<dbReference type="SUPFAM" id="SSF46785">
    <property type="entry name" value="Winged helix' DNA-binding domain"/>
    <property type="match status" value="1"/>
</dbReference>
<feature type="region of interest" description="Disordered" evidence="1">
    <location>
        <begin position="114"/>
        <end position="154"/>
    </location>
</feature>
<sequence>MSMGLMVQAMKIRVGNPLRKLVLLKLADNASDKGECWPSLQHIADQCEISRRSVINHIDSLCELGLLKKELRPGVKGNSSNLYYLTLDGAGDSLGGGAGDSLLSAARSPYGAGDSLGGGAGDSPRISHSFESVNEPVSEPKTIGASGDEPPAKKNKYAYPEEFEKAWKVYPAREGSNPKNSAYSAWNARVREGIDPEAMLAGVIRYATFCQAKGQTGTTFVMQGQRFFGKAREFENTWIVAGQSLRAGRTNTHSGFDNRDYGDSQINF</sequence>
<accession>A0A419NBK6</accession>
<dbReference type="OrthoDB" id="6479251at2"/>
<gene>
    <name evidence="2" type="ORF">D6C13_06065</name>
</gene>